<proteinExistence type="predicted"/>
<dbReference type="InterPro" id="IPR001478">
    <property type="entry name" value="PDZ"/>
</dbReference>
<keyword evidence="3" id="KW-1185">Reference proteome</keyword>
<sequence length="411" mass="46831">MKNLFCITIILLLFFSCGTKFQETEFRNKYMFSVELGKVNFTENISFVENLEMIIIPVEVNGKKYDFLFDTGSVTMVSPEFKDELKLIDNNKTSQITDASGNKSNTDFAILPKITIGHIDFLNVGVNVTDLSVFENRCVSIDGIIGANLMRTCFWKIDYNSQNIYFSDKKNNVTIPNPELKVAFKESFGGNPQTKFKWSKWDFWATWDTGYNNSIQIPDSLFFNTDDYQSLPLEKGKGLATATLYGSNKTQNQYKAVLDSLFFIERTDDKDTLSFITNQEINISPNPATSLIGNKFLKSADAVFFDWKNKEISFEKLPITKNNNTFGFVPFKIGNSIQVVSLWDNSIAKKEGLKIGDTLISLNGKNVQDISTKEWCNQFNAAQKKDSIVFIIKNNNRKTYSLEKYPLFNKG</sequence>
<dbReference type="InterPro" id="IPR034122">
    <property type="entry name" value="Retropepsin-like_bacterial"/>
</dbReference>
<dbReference type="EMBL" id="JAVRBG010000008">
    <property type="protein sequence ID" value="MDT0294833.1"/>
    <property type="molecule type" value="Genomic_DNA"/>
</dbReference>
<dbReference type="InterPro" id="IPR021109">
    <property type="entry name" value="Peptidase_aspartic_dom_sf"/>
</dbReference>
<evidence type="ECO:0000259" key="1">
    <source>
        <dbReference type="PROSITE" id="PS50106"/>
    </source>
</evidence>
<dbReference type="Gene3D" id="2.40.70.10">
    <property type="entry name" value="Acid Proteases"/>
    <property type="match status" value="1"/>
</dbReference>
<keyword evidence="2" id="KW-0378">Hydrolase</keyword>
<dbReference type="GO" id="GO:0008233">
    <property type="term" value="F:peptidase activity"/>
    <property type="evidence" value="ECO:0007669"/>
    <property type="project" value="UniProtKB-KW"/>
</dbReference>
<accession>A0ABU2KJK0</accession>
<evidence type="ECO:0000313" key="2">
    <source>
        <dbReference type="EMBL" id="MDT0294833.1"/>
    </source>
</evidence>
<reference evidence="3" key="1">
    <citation type="submission" date="2023-07" db="EMBL/GenBank/DDBJ databases">
        <title>Isolating and identifying novel microbial strains from the Mariana Trench.</title>
        <authorList>
            <person name="Fu H."/>
        </authorList>
    </citation>
    <scope>NUCLEOTIDE SEQUENCE [LARGE SCALE GENOMIC DNA]</scope>
    <source>
        <strain evidence="3">T-y2</strain>
    </source>
</reference>
<dbReference type="Gene3D" id="2.30.42.10">
    <property type="match status" value="1"/>
</dbReference>
<dbReference type="Pfam" id="PF13650">
    <property type="entry name" value="Asp_protease_2"/>
    <property type="match status" value="1"/>
</dbReference>
<dbReference type="PROSITE" id="PS51257">
    <property type="entry name" value="PROKAR_LIPOPROTEIN"/>
    <property type="match status" value="1"/>
</dbReference>
<dbReference type="InterPro" id="IPR036034">
    <property type="entry name" value="PDZ_sf"/>
</dbReference>
<protein>
    <submittedName>
        <fullName evidence="2">Aspartyl protease family protein</fullName>
    </submittedName>
</protein>
<dbReference type="Proteomes" id="UP001182991">
    <property type="component" value="Unassembled WGS sequence"/>
</dbReference>
<name>A0ABU2KJK0_9FLAO</name>
<dbReference type="GO" id="GO:0006508">
    <property type="term" value="P:proteolysis"/>
    <property type="evidence" value="ECO:0007669"/>
    <property type="project" value="UniProtKB-KW"/>
</dbReference>
<evidence type="ECO:0000313" key="3">
    <source>
        <dbReference type="Proteomes" id="UP001182991"/>
    </source>
</evidence>
<keyword evidence="2" id="KW-0645">Protease</keyword>
<dbReference type="CDD" id="cd05483">
    <property type="entry name" value="retropepsin_like_bacteria"/>
    <property type="match status" value="1"/>
</dbReference>
<dbReference type="SUPFAM" id="SSF50630">
    <property type="entry name" value="Acid proteases"/>
    <property type="match status" value="1"/>
</dbReference>
<dbReference type="RefSeq" id="WP_311401764.1">
    <property type="nucleotide sequence ID" value="NZ_JAVRBG010000008.1"/>
</dbReference>
<feature type="domain" description="PDZ" evidence="1">
    <location>
        <begin position="316"/>
        <end position="374"/>
    </location>
</feature>
<dbReference type="PROSITE" id="PS50106">
    <property type="entry name" value="PDZ"/>
    <property type="match status" value="1"/>
</dbReference>
<comment type="caution">
    <text evidence="2">The sequence shown here is derived from an EMBL/GenBank/DDBJ whole genome shotgun (WGS) entry which is preliminary data.</text>
</comment>
<organism evidence="2 3">
    <name type="scientific">Mesonia ostreae</name>
    <dbReference type="NCBI Taxonomy" id="861110"/>
    <lineage>
        <taxon>Bacteria</taxon>
        <taxon>Pseudomonadati</taxon>
        <taxon>Bacteroidota</taxon>
        <taxon>Flavobacteriia</taxon>
        <taxon>Flavobacteriales</taxon>
        <taxon>Flavobacteriaceae</taxon>
        <taxon>Mesonia</taxon>
    </lineage>
</organism>
<dbReference type="SUPFAM" id="SSF50156">
    <property type="entry name" value="PDZ domain-like"/>
    <property type="match status" value="1"/>
</dbReference>
<gene>
    <name evidence="2" type="ORF">RLT85_09325</name>
</gene>